<evidence type="ECO:0008006" key="3">
    <source>
        <dbReference type="Google" id="ProtNLM"/>
    </source>
</evidence>
<reference evidence="1 2" key="1">
    <citation type="submission" date="2024-10" db="EMBL/GenBank/DDBJ databases">
        <title>The Natural Products Discovery Center: Release of the First 8490 Sequenced Strains for Exploring Actinobacteria Biosynthetic Diversity.</title>
        <authorList>
            <person name="Kalkreuter E."/>
            <person name="Kautsar S.A."/>
            <person name="Yang D."/>
            <person name="Bader C.D."/>
            <person name="Teijaro C.N."/>
            <person name="Fluegel L."/>
            <person name="Davis C.M."/>
            <person name="Simpson J.R."/>
            <person name="Lauterbach L."/>
            <person name="Steele A.D."/>
            <person name="Gui C."/>
            <person name="Meng S."/>
            <person name="Li G."/>
            <person name="Viehrig K."/>
            <person name="Ye F."/>
            <person name="Su P."/>
            <person name="Kiefer A.F."/>
            <person name="Nichols A."/>
            <person name="Cepeda A.J."/>
            <person name="Yan W."/>
            <person name="Fan B."/>
            <person name="Jiang Y."/>
            <person name="Adhikari A."/>
            <person name="Zheng C.-J."/>
            <person name="Schuster L."/>
            <person name="Cowan T.M."/>
            <person name="Smanski M.J."/>
            <person name="Chevrette M.G."/>
            <person name="De Carvalho L.P.S."/>
            <person name="Shen B."/>
        </authorList>
    </citation>
    <scope>NUCLEOTIDE SEQUENCE [LARGE SCALE GENOMIC DNA]</scope>
    <source>
        <strain evidence="1 2">NPDC017990</strain>
    </source>
</reference>
<evidence type="ECO:0000313" key="2">
    <source>
        <dbReference type="Proteomes" id="UP001610818"/>
    </source>
</evidence>
<dbReference type="RefSeq" id="WP_397718914.1">
    <property type="nucleotide sequence ID" value="NZ_JBIRGN010000015.1"/>
</dbReference>
<dbReference type="EMBL" id="JBIRGQ010000015">
    <property type="protein sequence ID" value="MFH8551829.1"/>
    <property type="molecule type" value="Genomic_DNA"/>
</dbReference>
<proteinExistence type="predicted"/>
<keyword evidence="2" id="KW-1185">Reference proteome</keyword>
<dbReference type="Proteomes" id="UP001610818">
    <property type="component" value="Unassembled WGS sequence"/>
</dbReference>
<gene>
    <name evidence="1" type="ORF">ACH4F9_43325</name>
</gene>
<name>A0ABW7R614_9ACTN</name>
<comment type="caution">
    <text evidence="1">The sequence shown here is derived from an EMBL/GenBank/DDBJ whole genome shotgun (WGS) entry which is preliminary data.</text>
</comment>
<sequence>MRGYYADELLLMLPLPDRSGVCLRGEVLGTHRGPLAVALTDEAARTDEIVVDFTDVSFVSDSVLQILGLLACRLRPPQCLIVKAGTGLGLRERTAVYDWDAIATLRLIED</sequence>
<evidence type="ECO:0000313" key="1">
    <source>
        <dbReference type="EMBL" id="MFH8551829.1"/>
    </source>
</evidence>
<protein>
    <recommendedName>
        <fullName evidence="3">STAS domain-containing protein</fullName>
    </recommendedName>
</protein>
<accession>A0ABW7R614</accession>
<organism evidence="1 2">
    <name type="scientific">Streptomyces longisporoflavus</name>
    <dbReference type="NCBI Taxonomy" id="28044"/>
    <lineage>
        <taxon>Bacteria</taxon>
        <taxon>Bacillati</taxon>
        <taxon>Actinomycetota</taxon>
        <taxon>Actinomycetes</taxon>
        <taxon>Kitasatosporales</taxon>
        <taxon>Streptomycetaceae</taxon>
        <taxon>Streptomyces</taxon>
    </lineage>
</organism>